<dbReference type="EMBL" id="SJFN01000020">
    <property type="protein sequence ID" value="TBW36432.1"/>
    <property type="molecule type" value="Genomic_DNA"/>
</dbReference>
<dbReference type="FunFam" id="1.10.150.20:FF:000003">
    <property type="entry name" value="DNA polymerase I"/>
    <property type="match status" value="1"/>
</dbReference>
<dbReference type="NCBIfam" id="TIGR00593">
    <property type="entry name" value="pola"/>
    <property type="match status" value="1"/>
</dbReference>
<feature type="domain" description="5'-3' exonuclease" evidence="20">
    <location>
        <begin position="18"/>
        <end position="281"/>
    </location>
</feature>
<evidence type="ECO:0000256" key="8">
    <source>
        <dbReference type="ARBA" id="ARBA00022722"/>
    </source>
</evidence>
<evidence type="ECO:0000256" key="2">
    <source>
        <dbReference type="ARBA" id="ARBA00011541"/>
    </source>
</evidence>
<evidence type="ECO:0000256" key="5">
    <source>
        <dbReference type="ARBA" id="ARBA00022679"/>
    </source>
</evidence>
<evidence type="ECO:0000256" key="16">
    <source>
        <dbReference type="NCBIfam" id="TIGR00593"/>
    </source>
</evidence>
<dbReference type="GO" id="GO:0008409">
    <property type="term" value="F:5'-3' exonuclease activity"/>
    <property type="evidence" value="ECO:0007669"/>
    <property type="project" value="UniProtKB-UniRule"/>
</dbReference>
<dbReference type="InterPro" id="IPR036397">
    <property type="entry name" value="RNaseH_sf"/>
</dbReference>
<dbReference type="AlphaFoldDB" id="A0A4Q9VM97"/>
<dbReference type="CDD" id="cd09898">
    <property type="entry name" value="H3TH_53EXO"/>
    <property type="match status" value="1"/>
</dbReference>
<dbReference type="Proteomes" id="UP000292781">
    <property type="component" value="Unassembled WGS sequence"/>
</dbReference>
<keyword evidence="7 17" id="KW-0235">DNA replication</keyword>
<comment type="function">
    <text evidence="17">In addition to polymerase activity, this DNA polymerase exhibits 3'-5' and 5'-3' exonuclease activity.</text>
</comment>
<dbReference type="Gene3D" id="3.30.420.10">
    <property type="entry name" value="Ribonuclease H-like superfamily/Ribonuclease H"/>
    <property type="match status" value="1"/>
</dbReference>
<dbReference type="InterPro" id="IPR002421">
    <property type="entry name" value="5-3_exonuclease"/>
</dbReference>
<dbReference type="NCBIfam" id="NF004397">
    <property type="entry name" value="PRK05755.1"/>
    <property type="match status" value="1"/>
</dbReference>
<evidence type="ECO:0000256" key="1">
    <source>
        <dbReference type="ARBA" id="ARBA00007705"/>
    </source>
</evidence>
<evidence type="ECO:0000259" key="22">
    <source>
        <dbReference type="SMART" id="SM00482"/>
    </source>
</evidence>
<feature type="domain" description="DNA-directed DNA polymerase family A palm" evidence="22">
    <location>
        <begin position="810"/>
        <end position="1016"/>
    </location>
</feature>
<evidence type="ECO:0000256" key="6">
    <source>
        <dbReference type="ARBA" id="ARBA00022695"/>
    </source>
</evidence>
<dbReference type="CDD" id="cd08637">
    <property type="entry name" value="DNA_pol_A_pol_I_C"/>
    <property type="match status" value="1"/>
</dbReference>
<reference evidence="23 24" key="1">
    <citation type="submission" date="2019-02" db="EMBL/GenBank/DDBJ databases">
        <title>Siculibacillus lacustris gen. nov., sp. nov., a new rosette-forming bacterium isolated from a freshwater crater lake (Lake St. Ana, Romania).</title>
        <authorList>
            <person name="Felfoldi T."/>
            <person name="Marton Z."/>
            <person name="Szabo A."/>
            <person name="Mentes A."/>
            <person name="Boka K."/>
            <person name="Marialigeti K."/>
            <person name="Mathe I."/>
            <person name="Koncz M."/>
            <person name="Schumann P."/>
            <person name="Toth E."/>
        </authorList>
    </citation>
    <scope>NUCLEOTIDE SEQUENCE [LARGE SCALE GENOMIC DNA]</scope>
    <source>
        <strain evidence="23 24">SA-279</strain>
    </source>
</reference>
<dbReference type="InterPro" id="IPR002298">
    <property type="entry name" value="DNA_polymerase_A"/>
</dbReference>
<dbReference type="InterPro" id="IPR001098">
    <property type="entry name" value="DNA-dir_DNA_pol_A_palm_dom"/>
</dbReference>
<evidence type="ECO:0000256" key="15">
    <source>
        <dbReference type="ARBA" id="ARBA00049244"/>
    </source>
</evidence>
<dbReference type="InterPro" id="IPR008918">
    <property type="entry name" value="HhH2"/>
</dbReference>
<dbReference type="InterPro" id="IPR002562">
    <property type="entry name" value="3'-5'_exonuclease_dom"/>
</dbReference>
<evidence type="ECO:0000256" key="18">
    <source>
        <dbReference type="SAM" id="MobiDB-lite"/>
    </source>
</evidence>
<dbReference type="SUPFAM" id="SSF88723">
    <property type="entry name" value="PIN domain-like"/>
    <property type="match status" value="1"/>
</dbReference>
<evidence type="ECO:0000256" key="4">
    <source>
        <dbReference type="ARBA" id="ARBA00020311"/>
    </source>
</evidence>
<keyword evidence="10 17" id="KW-0378">Hydrolase</keyword>
<dbReference type="SMART" id="SM00479">
    <property type="entry name" value="EXOIII"/>
    <property type="match status" value="1"/>
</dbReference>
<dbReference type="Pfam" id="PF01612">
    <property type="entry name" value="DNA_pol_A_exo1"/>
    <property type="match status" value="1"/>
</dbReference>
<dbReference type="SMART" id="SM00474">
    <property type="entry name" value="35EXOc"/>
    <property type="match status" value="1"/>
</dbReference>
<dbReference type="PRINTS" id="PR00868">
    <property type="entry name" value="DNAPOLI"/>
</dbReference>
<dbReference type="SMART" id="SM00279">
    <property type="entry name" value="HhH2"/>
    <property type="match status" value="1"/>
</dbReference>
<protein>
    <recommendedName>
        <fullName evidence="4 16">DNA polymerase I</fullName>
        <ecNumber evidence="3 16">2.7.7.7</ecNumber>
    </recommendedName>
</protein>
<evidence type="ECO:0000259" key="19">
    <source>
        <dbReference type="SMART" id="SM00474"/>
    </source>
</evidence>
<dbReference type="PANTHER" id="PTHR10133">
    <property type="entry name" value="DNA POLYMERASE I"/>
    <property type="match status" value="1"/>
</dbReference>
<evidence type="ECO:0000256" key="14">
    <source>
        <dbReference type="ARBA" id="ARBA00023204"/>
    </source>
</evidence>
<dbReference type="PANTHER" id="PTHR10133:SF27">
    <property type="entry name" value="DNA POLYMERASE NU"/>
    <property type="match status" value="1"/>
</dbReference>
<keyword evidence="5 17" id="KW-0808">Transferase</keyword>
<keyword evidence="11 17" id="KW-0269">Exonuclease</keyword>
<keyword evidence="12 17" id="KW-0239">DNA-directed DNA polymerase</keyword>
<evidence type="ECO:0000313" key="23">
    <source>
        <dbReference type="EMBL" id="TBW36432.1"/>
    </source>
</evidence>
<sequence>MTTILPNGAEPREIRPGDHVFLVDGSSYIFRAYHALPPLTRKSDGVPVGAVSGFCNMLYRLLKEAEKTGAGVRPTHLAVIFDASGTTFRNRLYDLYKAHRPPAPEDLRPQFGLIREATRAFNVASIEQLDYEADDLIATYTRQARARGADVTIVASDKDLMQLIEPGVVMLDTMKDKRIGPDEVFEKFGVTPDKVVDVQALAGDPVDNVPGVPGIGIKTAASLIGEYGDLETLLARAGEIKQPKRRQSLLDHAAAARISMQLVTLDRDVPVETPIEDLAVAPIDGVRLVGFLKAMEFGSLTRRVAEATGAVAEAIDPSFVPVRFWPPEAGDGASTVDGSGATDGSSPPSLSLPLTGGGDENGGAAARGAASGSGDLFGNGLLGGSGTTGGAPASPPPARGRDREGGLGVADRTAAGHAPTGDPVSTPAALVAARTAEASAPIDTSAYETVTTLDRLEAWIDAAREAGVVAFDTETTSLDPLQADLVGFSLATAPGKACYVPLGHRSGGTGLFDDGPSPDQIPLPAALALLAPLLADPSILKVAQNLKYDAAVIANHGLTVENFDDTMLISYALDAGRGGHGMDELSKTWLGHEPIAYKTVTGTGKAQVTFDRVPIDKATPYAAEDADVTLRLWRRLKPRLAAEGLATVYETLERPLVPVIAAMERRGIAIDRQILSRLSGEFAQGMARLEAEIVEAAGEPFNVASPKQLGDILFGKLGLPAPKKTATGAWATGADILEDLASQGHELPRKVLDWRQLSKLKSTYTDALPTYENPVTRRVHTSFALAATTTGRLSSSEPNVQNIPVRTEEGRKIRRAFVATPGHLLLSADYSQIELRVLAHVADVPALERAFAEGVDIHAMTASEMFGVPIAGMDPMVRRRAKAINFGIIYGISAFGLANQLGIGRGEAAAYIEKYFERFPGIRDYMEATKRECRDKGYVTTLFGRRAHYPEIASKNGAVRAFNERAAINAPIQGSAADIIRRAMIRMDAALAAARLSARMLLQVHDELVFEVPEGEVAATLPLVKRVMETAAEPAVRLDVPLVVDARAAANWDEAH</sequence>
<dbReference type="OrthoDB" id="9806424at2"/>
<dbReference type="CDD" id="cd06139">
    <property type="entry name" value="DNA_polA_I_Ecoli_like_exo"/>
    <property type="match status" value="1"/>
</dbReference>
<feature type="compositionally biased region" description="Low complexity" evidence="18">
    <location>
        <begin position="344"/>
        <end position="354"/>
    </location>
</feature>
<keyword evidence="14 17" id="KW-0234">DNA repair</keyword>
<dbReference type="InterPro" id="IPR018320">
    <property type="entry name" value="DNA_polymerase_1"/>
</dbReference>
<dbReference type="SMART" id="SM00475">
    <property type="entry name" value="53EXOc"/>
    <property type="match status" value="1"/>
</dbReference>
<dbReference type="PROSITE" id="PS00447">
    <property type="entry name" value="DNA_POLYMERASE_A"/>
    <property type="match status" value="1"/>
</dbReference>
<comment type="catalytic activity">
    <reaction evidence="15 17">
        <text>DNA(n) + a 2'-deoxyribonucleoside 5'-triphosphate = DNA(n+1) + diphosphate</text>
        <dbReference type="Rhea" id="RHEA:22508"/>
        <dbReference type="Rhea" id="RHEA-COMP:17339"/>
        <dbReference type="Rhea" id="RHEA-COMP:17340"/>
        <dbReference type="ChEBI" id="CHEBI:33019"/>
        <dbReference type="ChEBI" id="CHEBI:61560"/>
        <dbReference type="ChEBI" id="CHEBI:173112"/>
        <dbReference type="EC" id="2.7.7.7"/>
    </reaction>
</comment>
<dbReference type="Gene3D" id="1.10.150.20">
    <property type="entry name" value="5' to 3' exonuclease, C-terminal subdomain"/>
    <property type="match status" value="2"/>
</dbReference>
<comment type="similarity">
    <text evidence="1 17">Belongs to the DNA polymerase type-A family.</text>
</comment>
<dbReference type="FunFam" id="1.20.1060.10:FF:000001">
    <property type="entry name" value="DNA polymerase I"/>
    <property type="match status" value="1"/>
</dbReference>
<feature type="domain" description="3'-5' exonuclease" evidence="19">
    <location>
        <begin position="447"/>
        <end position="641"/>
    </location>
</feature>
<accession>A0A4Q9VM97</accession>
<dbReference type="Pfam" id="PF02739">
    <property type="entry name" value="5_3_exonuc_N"/>
    <property type="match status" value="1"/>
</dbReference>
<dbReference type="InterPro" id="IPR012337">
    <property type="entry name" value="RNaseH-like_sf"/>
</dbReference>
<dbReference type="CDD" id="cd09859">
    <property type="entry name" value="PIN_53EXO"/>
    <property type="match status" value="1"/>
</dbReference>
<dbReference type="RefSeq" id="WP_131310189.1">
    <property type="nucleotide sequence ID" value="NZ_SJFN01000020.1"/>
</dbReference>
<dbReference type="InterPro" id="IPR013520">
    <property type="entry name" value="Ribonucl_H"/>
</dbReference>
<dbReference type="GO" id="GO:0006302">
    <property type="term" value="P:double-strand break repair"/>
    <property type="evidence" value="ECO:0007669"/>
    <property type="project" value="TreeGrafter"/>
</dbReference>
<comment type="subunit">
    <text evidence="2">Single-chain monomer with multiple functions.</text>
</comment>
<dbReference type="FunFam" id="1.10.150.20:FF:000002">
    <property type="entry name" value="DNA polymerase I"/>
    <property type="match status" value="1"/>
</dbReference>
<dbReference type="Gene3D" id="3.30.70.370">
    <property type="match status" value="1"/>
</dbReference>
<dbReference type="EC" id="2.7.7.7" evidence="3 16"/>
<evidence type="ECO:0000256" key="10">
    <source>
        <dbReference type="ARBA" id="ARBA00022801"/>
    </source>
</evidence>
<dbReference type="InterPro" id="IPR029060">
    <property type="entry name" value="PIN-like_dom_sf"/>
</dbReference>
<gene>
    <name evidence="17 23" type="primary">polA</name>
    <name evidence="23" type="ORF">EYW49_13915</name>
</gene>
<dbReference type="InterPro" id="IPR020045">
    <property type="entry name" value="DNA_polI_H3TH"/>
</dbReference>
<evidence type="ECO:0000256" key="12">
    <source>
        <dbReference type="ARBA" id="ARBA00022932"/>
    </source>
</evidence>
<keyword evidence="8" id="KW-0540">Nuclease</keyword>
<dbReference type="SUPFAM" id="SSF53098">
    <property type="entry name" value="Ribonuclease H-like"/>
    <property type="match status" value="1"/>
</dbReference>
<dbReference type="GO" id="GO:0008408">
    <property type="term" value="F:3'-5' exonuclease activity"/>
    <property type="evidence" value="ECO:0007669"/>
    <property type="project" value="UniProtKB-UniRule"/>
</dbReference>
<evidence type="ECO:0000259" key="20">
    <source>
        <dbReference type="SMART" id="SM00475"/>
    </source>
</evidence>
<dbReference type="SMART" id="SM00482">
    <property type="entry name" value="POLAc"/>
    <property type="match status" value="1"/>
</dbReference>
<evidence type="ECO:0000256" key="17">
    <source>
        <dbReference type="RuleBase" id="RU004460"/>
    </source>
</evidence>
<dbReference type="SUPFAM" id="SSF56672">
    <property type="entry name" value="DNA/RNA polymerases"/>
    <property type="match status" value="1"/>
</dbReference>
<proteinExistence type="inferred from homology"/>
<feature type="domain" description="Exonuclease" evidence="21">
    <location>
        <begin position="467"/>
        <end position="642"/>
    </location>
</feature>
<dbReference type="GO" id="GO:0006261">
    <property type="term" value="P:DNA-templated DNA replication"/>
    <property type="evidence" value="ECO:0007669"/>
    <property type="project" value="UniProtKB-UniRule"/>
</dbReference>
<evidence type="ECO:0000313" key="24">
    <source>
        <dbReference type="Proteomes" id="UP000292781"/>
    </source>
</evidence>
<keyword evidence="13 17" id="KW-0238">DNA-binding</keyword>
<feature type="compositionally biased region" description="Gly residues" evidence="18">
    <location>
        <begin position="375"/>
        <end position="389"/>
    </location>
</feature>
<dbReference type="Pfam" id="PF00476">
    <property type="entry name" value="DNA_pol_A"/>
    <property type="match status" value="1"/>
</dbReference>
<dbReference type="FunFam" id="3.30.420.10:FF:000026">
    <property type="entry name" value="DNA polymerase I"/>
    <property type="match status" value="1"/>
</dbReference>
<evidence type="ECO:0000256" key="7">
    <source>
        <dbReference type="ARBA" id="ARBA00022705"/>
    </source>
</evidence>
<organism evidence="23 24">
    <name type="scientific">Siculibacillus lacustris</name>
    <dbReference type="NCBI Taxonomy" id="1549641"/>
    <lineage>
        <taxon>Bacteria</taxon>
        <taxon>Pseudomonadati</taxon>
        <taxon>Pseudomonadota</taxon>
        <taxon>Alphaproteobacteria</taxon>
        <taxon>Hyphomicrobiales</taxon>
        <taxon>Ancalomicrobiaceae</taxon>
        <taxon>Siculibacillus</taxon>
    </lineage>
</organism>
<keyword evidence="24" id="KW-1185">Reference proteome</keyword>
<evidence type="ECO:0000256" key="9">
    <source>
        <dbReference type="ARBA" id="ARBA00022763"/>
    </source>
</evidence>
<keyword evidence="6 17" id="KW-0548">Nucleotidyltransferase</keyword>
<evidence type="ECO:0000256" key="13">
    <source>
        <dbReference type="ARBA" id="ARBA00023125"/>
    </source>
</evidence>
<dbReference type="GO" id="GO:0003677">
    <property type="term" value="F:DNA binding"/>
    <property type="evidence" value="ECO:0007669"/>
    <property type="project" value="UniProtKB-UniRule"/>
</dbReference>
<dbReference type="FunFam" id="3.40.50.1010:FF:000001">
    <property type="entry name" value="DNA polymerase I"/>
    <property type="match status" value="1"/>
</dbReference>
<dbReference type="InterPro" id="IPR020046">
    <property type="entry name" value="5-3_exonucl_a-hlix_arch_N"/>
</dbReference>
<dbReference type="GO" id="GO:0003887">
    <property type="term" value="F:DNA-directed DNA polymerase activity"/>
    <property type="evidence" value="ECO:0007669"/>
    <property type="project" value="UniProtKB-UniRule"/>
</dbReference>
<dbReference type="Gene3D" id="1.20.1060.10">
    <property type="entry name" value="Taq DNA Polymerase, Chain T, domain 4"/>
    <property type="match status" value="1"/>
</dbReference>
<evidence type="ECO:0000256" key="3">
    <source>
        <dbReference type="ARBA" id="ARBA00012417"/>
    </source>
</evidence>
<feature type="compositionally biased region" description="Low complexity" evidence="18">
    <location>
        <begin position="362"/>
        <end position="374"/>
    </location>
</feature>
<dbReference type="InterPro" id="IPR043502">
    <property type="entry name" value="DNA/RNA_pol_sf"/>
</dbReference>
<dbReference type="InterPro" id="IPR036279">
    <property type="entry name" value="5-3_exonuclease_C_sf"/>
</dbReference>
<dbReference type="Gene3D" id="3.40.50.1010">
    <property type="entry name" value="5'-nuclease"/>
    <property type="match status" value="1"/>
</dbReference>
<dbReference type="InterPro" id="IPR019760">
    <property type="entry name" value="DNA-dir_DNA_pol_A_CS"/>
</dbReference>
<evidence type="ECO:0000259" key="21">
    <source>
        <dbReference type="SMART" id="SM00479"/>
    </source>
</evidence>
<feature type="region of interest" description="Disordered" evidence="18">
    <location>
        <begin position="330"/>
        <end position="425"/>
    </location>
</feature>
<name>A0A4Q9VM97_9HYPH</name>
<evidence type="ECO:0000256" key="11">
    <source>
        <dbReference type="ARBA" id="ARBA00022839"/>
    </source>
</evidence>
<dbReference type="SUPFAM" id="SSF47807">
    <property type="entry name" value="5' to 3' exonuclease, C-terminal subdomain"/>
    <property type="match status" value="1"/>
</dbReference>
<comment type="caution">
    <text evidence="23">The sequence shown here is derived from an EMBL/GenBank/DDBJ whole genome shotgun (WGS) entry which is preliminary data.</text>
</comment>
<dbReference type="Pfam" id="PF01367">
    <property type="entry name" value="5_3_exonuc"/>
    <property type="match status" value="1"/>
</dbReference>
<keyword evidence="9 17" id="KW-0227">DNA damage</keyword>